<dbReference type="Gene3D" id="3.90.1210.10">
    <property type="entry name" value="Antifreeze-like/N-acetylneuraminic acid synthase C-terminal domain"/>
    <property type="match status" value="1"/>
</dbReference>
<reference evidence="8 9" key="1">
    <citation type="journal article" date="2014" name="Int. J. Syst. Evol. Microbiol.">
        <title>Oceanisphaera profunda sp. nov., a marine bacterium isolated from deep-sea sediment, and emended description of the genus Oceanisphaera.</title>
        <authorList>
            <person name="Xu Z."/>
            <person name="Zhang X.Y."/>
            <person name="Su H.N."/>
            <person name="Yu Z.C."/>
            <person name="Liu C."/>
            <person name="Li H."/>
            <person name="Chen X.L."/>
            <person name="Song X.Y."/>
            <person name="Xie B.B."/>
            <person name="Qin Q.L."/>
            <person name="Zhou B.C."/>
            <person name="Shi M."/>
            <person name="Huang Y."/>
            <person name="Zhang Y.Z."/>
        </authorList>
    </citation>
    <scope>NUCLEOTIDE SEQUENCE [LARGE SCALE GENOMIC DNA]</scope>
    <source>
        <strain evidence="8 9">SM1222</strain>
    </source>
</reference>
<dbReference type="Pfam" id="PF17656">
    <property type="entry name" value="ChapFlgA_N"/>
    <property type="match status" value="1"/>
</dbReference>
<evidence type="ECO:0000256" key="3">
    <source>
        <dbReference type="ARBA" id="ARBA00014754"/>
    </source>
</evidence>
<comment type="function">
    <text evidence="6">Involved in the assembly process of the P-ring formation. It may associate with FlgF on the rod constituting a structure essential for the P-ring assembly or may act as a modulator protein for the P-ring assembly.</text>
</comment>
<dbReference type="Pfam" id="PF13144">
    <property type="entry name" value="ChapFlgA"/>
    <property type="match status" value="1"/>
</dbReference>
<evidence type="ECO:0000256" key="4">
    <source>
        <dbReference type="ARBA" id="ARBA00022729"/>
    </source>
</evidence>
<dbReference type="GO" id="GO:0044780">
    <property type="term" value="P:bacterial-type flagellum assembly"/>
    <property type="evidence" value="ECO:0007669"/>
    <property type="project" value="InterPro"/>
</dbReference>
<dbReference type="InterPro" id="IPR017585">
    <property type="entry name" value="SAF_FlgA"/>
</dbReference>
<accession>A0A1Y0D924</accession>
<dbReference type="InterPro" id="IPR039246">
    <property type="entry name" value="Flagellar_FlgA"/>
</dbReference>
<dbReference type="InterPro" id="IPR013974">
    <property type="entry name" value="SAF"/>
</dbReference>
<keyword evidence="8" id="KW-0966">Cell projection</keyword>
<keyword evidence="9" id="KW-1185">Reference proteome</keyword>
<dbReference type="GO" id="GO:0042597">
    <property type="term" value="C:periplasmic space"/>
    <property type="evidence" value="ECO:0007669"/>
    <property type="project" value="UniProtKB-SubCell"/>
</dbReference>
<evidence type="ECO:0000256" key="1">
    <source>
        <dbReference type="ARBA" id="ARBA00004418"/>
    </source>
</evidence>
<protein>
    <recommendedName>
        <fullName evidence="3">Flagella basal body P-ring formation protein FlgA</fullName>
    </recommendedName>
</protein>
<gene>
    <name evidence="8" type="ORF">CBP31_12550</name>
</gene>
<proteinExistence type="inferred from homology"/>
<dbReference type="CDD" id="cd11614">
    <property type="entry name" value="SAF_CpaB_FlgA_like"/>
    <property type="match status" value="1"/>
</dbReference>
<keyword evidence="8" id="KW-0282">Flagellum</keyword>
<dbReference type="SMART" id="SM00858">
    <property type="entry name" value="SAF"/>
    <property type="match status" value="1"/>
</dbReference>
<dbReference type="Gene3D" id="2.30.30.760">
    <property type="match status" value="1"/>
</dbReference>
<dbReference type="PANTHER" id="PTHR36307">
    <property type="entry name" value="FLAGELLA BASAL BODY P-RING FORMATION PROTEIN FLGA"/>
    <property type="match status" value="1"/>
</dbReference>
<organism evidence="8 9">
    <name type="scientific">Oceanisphaera profunda</name>
    <dbReference type="NCBI Taxonomy" id="1416627"/>
    <lineage>
        <taxon>Bacteria</taxon>
        <taxon>Pseudomonadati</taxon>
        <taxon>Pseudomonadota</taxon>
        <taxon>Gammaproteobacteria</taxon>
        <taxon>Aeromonadales</taxon>
        <taxon>Aeromonadaceae</taxon>
        <taxon>Oceanisphaera</taxon>
    </lineage>
</organism>
<comment type="subcellular location">
    <subcellularLocation>
        <location evidence="1">Periplasm</location>
    </subcellularLocation>
</comment>
<evidence type="ECO:0000259" key="7">
    <source>
        <dbReference type="SMART" id="SM00858"/>
    </source>
</evidence>
<dbReference type="EMBL" id="CP021377">
    <property type="protein sequence ID" value="ART84049.1"/>
    <property type="molecule type" value="Genomic_DNA"/>
</dbReference>
<evidence type="ECO:0000256" key="5">
    <source>
        <dbReference type="ARBA" id="ARBA00022764"/>
    </source>
</evidence>
<comment type="similarity">
    <text evidence="2">Belongs to the FlgA family.</text>
</comment>
<keyword evidence="8" id="KW-0969">Cilium</keyword>
<evidence type="ECO:0000313" key="8">
    <source>
        <dbReference type="EMBL" id="ART84049.1"/>
    </source>
</evidence>
<dbReference type="NCBIfam" id="TIGR03170">
    <property type="entry name" value="flgA_cterm"/>
    <property type="match status" value="1"/>
</dbReference>
<keyword evidence="4" id="KW-0732">Signal</keyword>
<dbReference type="InterPro" id="IPR041231">
    <property type="entry name" value="FlgA_N"/>
</dbReference>
<dbReference type="AlphaFoldDB" id="A0A1Y0D924"/>
<name>A0A1Y0D924_9GAMM</name>
<evidence type="ECO:0000256" key="2">
    <source>
        <dbReference type="ARBA" id="ARBA00010474"/>
    </source>
</evidence>
<evidence type="ECO:0000256" key="6">
    <source>
        <dbReference type="ARBA" id="ARBA00025643"/>
    </source>
</evidence>
<feature type="domain" description="SAF" evidence="7">
    <location>
        <begin position="129"/>
        <end position="191"/>
    </location>
</feature>
<dbReference type="Proteomes" id="UP000243937">
    <property type="component" value="Chromosome"/>
</dbReference>
<dbReference type="KEGG" id="opf:CBP31_12550"/>
<keyword evidence="5" id="KW-0574">Periplasm</keyword>
<dbReference type="RefSeq" id="WP_227875031.1">
    <property type="nucleotide sequence ID" value="NZ_CP021377.1"/>
</dbReference>
<evidence type="ECO:0000313" key="9">
    <source>
        <dbReference type="Proteomes" id="UP000243937"/>
    </source>
</evidence>
<sequence length="251" mass="27312">MLNRNFLPLSAALRSLSKLSSLPVFILFLLSANMGPLQAQTLGASNVHDEIRRYAEDYVRDLVPLQPDDKLEVTAASIDTRIALTECLGQLTADIRGAGDVKRNTHVFLQCHETPSWEIFVPVRVKVLKPVVTASDPITRNTLLQAQHLSVDYQDEVLLRGGVFSNPSELIGSRSKRDLRAGQPILSSQLCVVCKGDRVSILAQTGGLSLKTDGLAKEDGSFNDTIRISNVNSGREISAQIVAAGQVQVKL</sequence>
<dbReference type="PANTHER" id="PTHR36307:SF1">
    <property type="entry name" value="FLAGELLA BASAL BODY P-RING FORMATION PROTEIN FLGA"/>
    <property type="match status" value="1"/>
</dbReference>